<keyword evidence="5" id="KW-1133">Transmembrane helix</keyword>
<dbReference type="PANTHER" id="PTHR23278">
    <property type="entry name" value="SIDESTEP PROTEIN"/>
    <property type="match status" value="1"/>
</dbReference>
<dbReference type="InterPro" id="IPR003598">
    <property type="entry name" value="Ig_sub2"/>
</dbReference>
<sequence>HLGEENLTSSRLFALTQVWKDDSWEARFTLRPAGLVLPSLRADQQGVYVCRVDFRQAQTLNRLVRLTVIVPPRAVIIRDSRGRPLNGSVTATDGQSLSLLCTAPGGRPPASLSWWREGRRLEDVLVPGGDGTSDVASQLAVGPLGRRDLHAQLVCRASNNNISEPLSAQVLVDLILGPTSVSIVGATHALEAGRPGQLRCVSSGSRPPAQLTWWKGSQRLPAAPTTTTADSSGGGSATSASTLMITPSVEDDGRQITCRAFNERLPHATVEDVTTIRVLYKPQLVVRLGNMLRQSSILENHDVYLECSVAANPPVSEISWLFEGKDLQTNTSAGIIISNRSLVLQKVGRGARGHYHCAAANSLGQSRSDPLFLRVQFAPVCHETQKLIYGAARHEPLQVTCDVDADPPEVTFHWHLNHSLETAIPHSMQGPTRSVATFIARSEADYGALSCEARNSVGSQRRPCLFSVVPAGPPEPPGLCALANQTEEAFQVRCIEGHHGGLPQHFVLEIHDSGGRFRGNVTSPTPYFEVSDLPSGSEFVLVVYAANGKGRSPPVLLTAATLPAAAESLLHQGPDASWQIKFSPVLAVLMALVLGFALLAFVVVAAVRLWSRHSFHKDANGAPSPGGMNVAAVWLAGSKMPSPEERTWIPPAPDVVDRIQVSPKNETTEMDTFVSAKGLCMATLDQDQSVINTFMQR</sequence>
<organism evidence="8 9">
    <name type="scientific">Amblyomma americanum</name>
    <name type="common">Lone star tick</name>
    <dbReference type="NCBI Taxonomy" id="6943"/>
    <lineage>
        <taxon>Eukaryota</taxon>
        <taxon>Metazoa</taxon>
        <taxon>Ecdysozoa</taxon>
        <taxon>Arthropoda</taxon>
        <taxon>Chelicerata</taxon>
        <taxon>Arachnida</taxon>
        <taxon>Acari</taxon>
        <taxon>Parasitiformes</taxon>
        <taxon>Ixodida</taxon>
        <taxon>Ixodoidea</taxon>
        <taxon>Ixodidae</taxon>
        <taxon>Amblyomminae</taxon>
        <taxon>Amblyomma</taxon>
    </lineage>
</organism>
<dbReference type="Pfam" id="PF13927">
    <property type="entry name" value="Ig_3"/>
    <property type="match status" value="1"/>
</dbReference>
<dbReference type="CDD" id="cd00063">
    <property type="entry name" value="FN3"/>
    <property type="match status" value="1"/>
</dbReference>
<dbReference type="InterPro" id="IPR036116">
    <property type="entry name" value="FN3_sf"/>
</dbReference>
<feature type="domain" description="Ig-like" evidence="6">
    <location>
        <begin position="72"/>
        <end position="167"/>
    </location>
</feature>
<dbReference type="SUPFAM" id="SSF48726">
    <property type="entry name" value="Immunoglobulin"/>
    <property type="match status" value="5"/>
</dbReference>
<dbReference type="InterPro" id="IPR013162">
    <property type="entry name" value="CD80_C2-set"/>
</dbReference>
<feature type="region of interest" description="Disordered" evidence="4">
    <location>
        <begin position="215"/>
        <end position="240"/>
    </location>
</feature>
<feature type="transmembrane region" description="Helical" evidence="5">
    <location>
        <begin position="585"/>
        <end position="607"/>
    </location>
</feature>
<dbReference type="Gene3D" id="2.60.40.10">
    <property type="entry name" value="Immunoglobulins"/>
    <property type="match status" value="6"/>
</dbReference>
<evidence type="ECO:0000313" key="8">
    <source>
        <dbReference type="EMBL" id="KAK8780634.1"/>
    </source>
</evidence>
<feature type="domain" description="Ig-like" evidence="6">
    <location>
        <begin position="282"/>
        <end position="372"/>
    </location>
</feature>
<dbReference type="InterPro" id="IPR003599">
    <property type="entry name" value="Ig_sub"/>
</dbReference>
<dbReference type="AlphaFoldDB" id="A0AAQ4F0F7"/>
<evidence type="ECO:0000256" key="4">
    <source>
        <dbReference type="SAM" id="MobiDB-lite"/>
    </source>
</evidence>
<feature type="domain" description="Ig-like" evidence="6">
    <location>
        <begin position="379"/>
        <end position="467"/>
    </location>
</feature>
<protein>
    <submittedName>
        <fullName evidence="8">Uncharacterized protein</fullName>
    </submittedName>
</protein>
<evidence type="ECO:0000256" key="2">
    <source>
        <dbReference type="ARBA" id="ARBA00023136"/>
    </source>
</evidence>
<dbReference type="PROSITE" id="PS50835">
    <property type="entry name" value="IG_LIKE"/>
    <property type="match status" value="4"/>
</dbReference>
<proteinExistence type="predicted"/>
<feature type="domain" description="Fibronectin type-III" evidence="7">
    <location>
        <begin position="473"/>
        <end position="565"/>
    </location>
</feature>
<dbReference type="EMBL" id="JARKHS020008586">
    <property type="protein sequence ID" value="KAK8780634.1"/>
    <property type="molecule type" value="Genomic_DNA"/>
</dbReference>
<keyword evidence="5" id="KW-0812">Transmembrane</keyword>
<dbReference type="InterPro" id="IPR007110">
    <property type="entry name" value="Ig-like_dom"/>
</dbReference>
<dbReference type="PROSITE" id="PS50853">
    <property type="entry name" value="FN3"/>
    <property type="match status" value="1"/>
</dbReference>
<gene>
    <name evidence="8" type="ORF">V5799_018030</name>
</gene>
<evidence type="ECO:0000256" key="1">
    <source>
        <dbReference type="ARBA" id="ARBA00004167"/>
    </source>
</evidence>
<dbReference type="SMART" id="SM00409">
    <property type="entry name" value="IG"/>
    <property type="match status" value="4"/>
</dbReference>
<dbReference type="Proteomes" id="UP001321473">
    <property type="component" value="Unassembled WGS sequence"/>
</dbReference>
<dbReference type="PANTHER" id="PTHR23278:SF19">
    <property type="entry name" value="OBSCURIN"/>
    <property type="match status" value="1"/>
</dbReference>
<evidence type="ECO:0000256" key="5">
    <source>
        <dbReference type="SAM" id="Phobius"/>
    </source>
</evidence>
<feature type="compositionally biased region" description="Low complexity" evidence="4">
    <location>
        <begin position="222"/>
        <end position="240"/>
    </location>
</feature>
<name>A0AAQ4F0F7_AMBAM</name>
<evidence type="ECO:0000259" key="6">
    <source>
        <dbReference type="PROSITE" id="PS50835"/>
    </source>
</evidence>
<comment type="caution">
    <text evidence="8">The sequence shown here is derived from an EMBL/GenBank/DDBJ whole genome shotgun (WGS) entry which is preliminary data.</text>
</comment>
<evidence type="ECO:0000313" key="9">
    <source>
        <dbReference type="Proteomes" id="UP001321473"/>
    </source>
</evidence>
<evidence type="ECO:0000256" key="3">
    <source>
        <dbReference type="ARBA" id="ARBA00023157"/>
    </source>
</evidence>
<dbReference type="InterPro" id="IPR013783">
    <property type="entry name" value="Ig-like_fold"/>
</dbReference>
<dbReference type="InterPro" id="IPR036179">
    <property type="entry name" value="Ig-like_dom_sf"/>
</dbReference>
<keyword evidence="2 5" id="KW-0472">Membrane</keyword>
<feature type="domain" description="Ig-like" evidence="6">
    <location>
        <begin position="178"/>
        <end position="274"/>
    </location>
</feature>
<accession>A0AAQ4F0F7</accession>
<dbReference type="InterPro" id="IPR003961">
    <property type="entry name" value="FN3_dom"/>
</dbReference>
<reference evidence="8 9" key="1">
    <citation type="journal article" date="2023" name="Arcadia Sci">
        <title>De novo assembly of a long-read Amblyomma americanum tick genome.</title>
        <authorList>
            <person name="Chou S."/>
            <person name="Poskanzer K.E."/>
            <person name="Rollins M."/>
            <person name="Thuy-Boun P.S."/>
        </authorList>
    </citation>
    <scope>NUCLEOTIDE SEQUENCE [LARGE SCALE GENOMIC DNA]</scope>
    <source>
        <strain evidence="8">F_SG_1</strain>
        <tissue evidence="8">Salivary glands</tissue>
    </source>
</reference>
<dbReference type="SMART" id="SM00408">
    <property type="entry name" value="IGc2"/>
    <property type="match status" value="3"/>
</dbReference>
<evidence type="ECO:0000259" key="7">
    <source>
        <dbReference type="PROSITE" id="PS50853"/>
    </source>
</evidence>
<dbReference type="GO" id="GO:0016020">
    <property type="term" value="C:membrane"/>
    <property type="evidence" value="ECO:0007669"/>
    <property type="project" value="UniProtKB-SubCell"/>
</dbReference>
<comment type="subcellular location">
    <subcellularLocation>
        <location evidence="1">Membrane</location>
        <topology evidence="1">Single-pass membrane protein</topology>
    </subcellularLocation>
</comment>
<dbReference type="SUPFAM" id="SSF49265">
    <property type="entry name" value="Fibronectin type III"/>
    <property type="match status" value="1"/>
</dbReference>
<dbReference type="Pfam" id="PF08205">
    <property type="entry name" value="C2-set_2"/>
    <property type="match status" value="2"/>
</dbReference>
<feature type="non-terminal residue" evidence="8">
    <location>
        <position position="1"/>
    </location>
</feature>
<keyword evidence="3" id="KW-1015">Disulfide bond</keyword>
<keyword evidence="9" id="KW-1185">Reference proteome</keyword>